<feature type="region of interest" description="Disordered" evidence="6">
    <location>
        <begin position="293"/>
        <end position="315"/>
    </location>
</feature>
<protein>
    <submittedName>
        <fullName evidence="10">Protein FLOURY 1-like isoform X1</fullName>
    </submittedName>
</protein>
<gene>
    <name evidence="10" type="primary">LOC111309063</name>
</gene>
<dbReference type="Pfam" id="PF04576">
    <property type="entry name" value="Zein-binding"/>
    <property type="match status" value="1"/>
</dbReference>
<dbReference type="PANTHER" id="PTHR31422:SF2">
    <property type="entry name" value="PROTEIN FLOURY 1-LIKE"/>
    <property type="match status" value="1"/>
</dbReference>
<evidence type="ECO:0000313" key="10">
    <source>
        <dbReference type="RefSeq" id="XP_022763622.1"/>
    </source>
</evidence>
<evidence type="ECO:0000256" key="6">
    <source>
        <dbReference type="SAM" id="MobiDB-lite"/>
    </source>
</evidence>
<reference evidence="10" key="1">
    <citation type="submission" date="2025-08" db="UniProtKB">
        <authorList>
            <consortium name="RefSeq"/>
        </authorList>
    </citation>
    <scope>IDENTIFICATION</scope>
    <source>
        <tissue evidence="10">Fruit stalk</tissue>
    </source>
</reference>
<keyword evidence="5" id="KW-0175">Coiled coil</keyword>
<comment type="subcellular location">
    <subcellularLocation>
        <location evidence="1">Membrane</location>
    </subcellularLocation>
</comment>
<evidence type="ECO:0000256" key="4">
    <source>
        <dbReference type="ARBA" id="ARBA00023136"/>
    </source>
</evidence>
<organism evidence="9 10">
    <name type="scientific">Durio zibethinus</name>
    <name type="common">Durian</name>
    <dbReference type="NCBI Taxonomy" id="66656"/>
    <lineage>
        <taxon>Eukaryota</taxon>
        <taxon>Viridiplantae</taxon>
        <taxon>Streptophyta</taxon>
        <taxon>Embryophyta</taxon>
        <taxon>Tracheophyta</taxon>
        <taxon>Spermatophyta</taxon>
        <taxon>Magnoliopsida</taxon>
        <taxon>eudicotyledons</taxon>
        <taxon>Gunneridae</taxon>
        <taxon>Pentapetalae</taxon>
        <taxon>rosids</taxon>
        <taxon>malvids</taxon>
        <taxon>Malvales</taxon>
        <taxon>Malvaceae</taxon>
        <taxon>Helicteroideae</taxon>
        <taxon>Durio</taxon>
    </lineage>
</organism>
<evidence type="ECO:0000256" key="3">
    <source>
        <dbReference type="ARBA" id="ARBA00022989"/>
    </source>
</evidence>
<dbReference type="PROSITE" id="PS51775">
    <property type="entry name" value="GTD_BINDING"/>
    <property type="match status" value="1"/>
</dbReference>
<dbReference type="RefSeq" id="XP_022763622.1">
    <property type="nucleotide sequence ID" value="XM_022907887.1"/>
</dbReference>
<dbReference type="PANTHER" id="PTHR31422">
    <property type="entry name" value="BNAANNG28530D PROTEIN"/>
    <property type="match status" value="1"/>
</dbReference>
<dbReference type="KEGG" id="dzi:111309063"/>
<evidence type="ECO:0000256" key="5">
    <source>
        <dbReference type="SAM" id="Coils"/>
    </source>
</evidence>
<keyword evidence="3 7" id="KW-1133">Transmembrane helix</keyword>
<sequence>MQILVQFVLLVIVCSVLELHKRVFEVFLGAFMMDFVSFLKLLSPGKEVFGCGFLVFGRFSYVFNVLGLFLMIGMGLKFWQIGLTNKGIMQFLCDVGGKSNDLRGGICSKHDLDEVYDPKIRACRSVSLKLVDNCKELVNGDINGKAKYAVEEDSDEKENECCPEDKEFDVTALRNLVKIEKRRTKAACQELEKERIAAASAADEAMAMILRLQSEKSSMEIEANRYKRMAEQKQEYDQQVIESLQWIVMKHESERSLLEDQLQWCTQKLKLYMRDDELDQFELDAGISLSHATQEDGMQNELVSSTETETETVVL</sequence>
<feature type="coiled-coil region" evidence="5">
    <location>
        <begin position="174"/>
        <end position="239"/>
    </location>
</feature>
<evidence type="ECO:0000256" key="7">
    <source>
        <dbReference type="SAM" id="Phobius"/>
    </source>
</evidence>
<name>A0A6P6AFH8_DURZI</name>
<evidence type="ECO:0000259" key="8">
    <source>
        <dbReference type="PROSITE" id="PS51775"/>
    </source>
</evidence>
<dbReference type="OrthoDB" id="1100010at2759"/>
<evidence type="ECO:0000256" key="2">
    <source>
        <dbReference type="ARBA" id="ARBA00022692"/>
    </source>
</evidence>
<evidence type="ECO:0000313" key="9">
    <source>
        <dbReference type="Proteomes" id="UP000515121"/>
    </source>
</evidence>
<accession>A0A6P6AFH8</accession>
<feature type="domain" description="GTD-binding" evidence="8">
    <location>
        <begin position="168"/>
        <end position="266"/>
    </location>
</feature>
<keyword evidence="2 7" id="KW-0812">Transmembrane</keyword>
<dbReference type="InterPro" id="IPR007656">
    <property type="entry name" value="GTD-bd"/>
</dbReference>
<feature type="transmembrane region" description="Helical" evidence="7">
    <location>
        <begin position="59"/>
        <end position="79"/>
    </location>
</feature>
<dbReference type="Proteomes" id="UP000515121">
    <property type="component" value="Unplaced"/>
</dbReference>
<dbReference type="GeneID" id="111309063"/>
<keyword evidence="4 7" id="KW-0472">Membrane</keyword>
<proteinExistence type="predicted"/>
<dbReference type="AlphaFoldDB" id="A0A6P6AFH8"/>
<dbReference type="GO" id="GO:0080115">
    <property type="term" value="F:myosin XI tail binding"/>
    <property type="evidence" value="ECO:0007669"/>
    <property type="project" value="UniProtKB-ARBA"/>
</dbReference>
<feature type="compositionally biased region" description="Low complexity" evidence="6">
    <location>
        <begin position="301"/>
        <end position="315"/>
    </location>
</feature>
<dbReference type="GO" id="GO:0016020">
    <property type="term" value="C:membrane"/>
    <property type="evidence" value="ECO:0007669"/>
    <property type="project" value="UniProtKB-SubCell"/>
</dbReference>
<evidence type="ECO:0000256" key="1">
    <source>
        <dbReference type="ARBA" id="ARBA00004370"/>
    </source>
</evidence>
<keyword evidence="9" id="KW-1185">Reference proteome</keyword>